<dbReference type="Pfam" id="PF12870">
    <property type="entry name" value="DUF4878"/>
    <property type="match status" value="1"/>
</dbReference>
<dbReference type="Proteomes" id="UP000199068">
    <property type="component" value="Unassembled WGS sequence"/>
</dbReference>
<keyword evidence="1" id="KW-0732">Signal</keyword>
<dbReference type="PROSITE" id="PS51257">
    <property type="entry name" value="PROKAR_LIPOPROTEIN"/>
    <property type="match status" value="1"/>
</dbReference>
<dbReference type="InterPro" id="IPR024267">
    <property type="entry name" value="DUF4878"/>
</dbReference>
<organism evidence="3 4">
    <name type="scientific">Romboutsia lituseburensis DSM 797</name>
    <dbReference type="NCBI Taxonomy" id="1121325"/>
    <lineage>
        <taxon>Bacteria</taxon>
        <taxon>Bacillati</taxon>
        <taxon>Bacillota</taxon>
        <taxon>Clostridia</taxon>
        <taxon>Peptostreptococcales</taxon>
        <taxon>Peptostreptococcaceae</taxon>
        <taxon>Romboutsia</taxon>
    </lineage>
</organism>
<feature type="domain" description="DUF4878" evidence="2">
    <location>
        <begin position="20"/>
        <end position="97"/>
    </location>
</feature>
<gene>
    <name evidence="3" type="ORF">SAMN04515677_101177</name>
</gene>
<protein>
    <recommendedName>
        <fullName evidence="2">DUF4878 domain-containing protein</fullName>
    </recommendedName>
</protein>
<accession>A0A1G9IBD5</accession>
<reference evidence="3 4" key="1">
    <citation type="submission" date="2016-10" db="EMBL/GenBank/DDBJ databases">
        <authorList>
            <person name="de Groot N.N."/>
        </authorList>
    </citation>
    <scope>NUCLEOTIDE SEQUENCE [LARGE SCALE GENOMIC DNA]</scope>
    <source>
        <strain evidence="3 4">DSM 797</strain>
    </source>
</reference>
<dbReference type="RefSeq" id="WP_170139095.1">
    <property type="nucleotide sequence ID" value="NZ_FNGW01000001.1"/>
</dbReference>
<proteinExistence type="predicted"/>
<dbReference type="EMBL" id="FNGW01000001">
    <property type="protein sequence ID" value="SDL22560.1"/>
    <property type="molecule type" value="Genomic_DNA"/>
</dbReference>
<evidence type="ECO:0000256" key="1">
    <source>
        <dbReference type="SAM" id="SignalP"/>
    </source>
</evidence>
<keyword evidence="4" id="KW-1185">Reference proteome</keyword>
<feature type="chain" id="PRO_5038465704" description="DUF4878 domain-containing protein" evidence="1">
    <location>
        <begin position="20"/>
        <end position="182"/>
    </location>
</feature>
<evidence type="ECO:0000259" key="2">
    <source>
        <dbReference type="Pfam" id="PF12870"/>
    </source>
</evidence>
<dbReference type="AlphaFoldDB" id="A0A1G9IBD5"/>
<name>A0A1G9IBD5_9FIRM</name>
<sequence length="182" mass="20521">MKNKLKLMVMILISMVVLTGCGSKSPSEVVDIYFKEVKKGENSDLEKYVFENMGKNKKSEENKNPKMEEALNEYMSKIDVKVLKEEIKDDKASVDVELTGPNFANITMELLQESLANAFNGVEVKSDDMSNTILEKVKSGKIETRKGKINLTKVDKEWKIKNDEDSMSLILGKSDTLKNTSN</sequence>
<dbReference type="STRING" id="1121325.SAMN04515677_101177"/>
<feature type="signal peptide" evidence="1">
    <location>
        <begin position="1"/>
        <end position="19"/>
    </location>
</feature>
<evidence type="ECO:0000313" key="3">
    <source>
        <dbReference type="EMBL" id="SDL22560.1"/>
    </source>
</evidence>
<evidence type="ECO:0000313" key="4">
    <source>
        <dbReference type="Proteomes" id="UP000199068"/>
    </source>
</evidence>